<organism evidence="4 5">
    <name type="scientific">Candidatus Limisoma intestinavium</name>
    <dbReference type="NCBI Taxonomy" id="2840856"/>
    <lineage>
        <taxon>Bacteria</taxon>
        <taxon>Pseudomonadati</taxon>
        <taxon>Bacteroidota</taxon>
        <taxon>Bacteroidia</taxon>
        <taxon>Bacteroidales</taxon>
        <taxon>Candidatus Limisoma</taxon>
    </lineage>
</organism>
<feature type="domain" description="Cleaved adhesin" evidence="2">
    <location>
        <begin position="566"/>
        <end position="646"/>
    </location>
</feature>
<dbReference type="InterPro" id="IPR011628">
    <property type="entry name" value="Cleaved_adhesin"/>
</dbReference>
<dbReference type="InterPro" id="IPR011635">
    <property type="entry name" value="CARDB"/>
</dbReference>
<dbReference type="NCBIfam" id="NF038128">
    <property type="entry name" value="choice_anch_J"/>
    <property type="match status" value="2"/>
</dbReference>
<evidence type="ECO:0000259" key="2">
    <source>
        <dbReference type="Pfam" id="PF07675"/>
    </source>
</evidence>
<sequence length="1249" mass="135954">MRKLFTFLFGVFAMAASGQTFYETFESGDIPGAWTVVNTNDTYKWSIAPYEGTSDLERTVLGYEQGGSYAVSSETGRAMDGVTPDQWLISPSISVESGDVLNFMMGHNSAYNGNANVVDENKVKFEVVVSTTGTDAEDFTYTLISMVPESAKNWSNYSFSLDQFAGQQIHIAFHDYGTTASIPYITNTLYLDDIRINKEKVSDLQVTGIVSPISSCNTQQLVTATVANIGFDCASYTMNCQIDGGETVTETVNTPLVGGATVAYTFASPMLLSAGSAHEVKVWAEALSDSNHDNDAFAAEVKIGDEIPFPFAMTDDNAETAFSSSYTRTSGWVTKGWAYYNDAMMKGWVYNSGLTSYLLSSCIALPKGTVKLSFDYMALSTAKLNVYLVTEPGVYDCLAGSIELPAAEEYTAGSLTFNVPDDDIYTIAITPDNSYVGSFYLDYIKIDETGADVAVVSIDSPKLNATLVQSGVTVAATFRNAGGTLLENIPVCCQLDNGTILRETIDRIEIGESHQHTFATGTVDLSAVGSHTLKVWTEMDGDSESANNAITQTISAYEAYDFPFEASFEADEQNENWITYNADNDILYWEIMQVIDGNINYAKDGQQAAYMSSASRIEHNDWLISPAINASKGDARISFYYTTRMSSSSGSDGCNIKLYLATTDDPDEISKDAPLAVFTLTDDNVLVYKQGYSPVEIPADGTYYVAFYNDGMGHDVILDDVRFDQSEDLSILSAANSSVSGFNLTENTVTVEIANHGTTTQSGFKAAYTVNGGAPVEETVQQSVAPGESLQYAFSNKVDVSAPGTYQISVSVVADNDADAFNNNWILPEFTSYANAGLPYAVDFDTEEQREQWTAEGSWMVAANMTTSQSAYNGKGALYHTGAASADGDWVYSGCIEIPAGIYDLSFFYRTFMNMTDVERYGQNFSIYLGEEKNPEAMTTLLYSVEGTVVTTKVYEKVLQQVEIEESGNYYIGVKCTTTSSWGALYLDMIALEEPVTEGLALGTYESDFAGKFDEWYQYNPADNFSRWELGTGVGGASCLTASTTSYFYDNMPADLPGMIVAPAFKLRKGDEINASLVYRIAVDNIDDLTEEDKARIKIGVYLADKNLPQAFTTQMALGTTVSDDVQTATGKITVPADGIYYVGVLADGQRSAISNMVTSSYELYSVKLWNEDNGGVVEIADSKPFVYFDNVVRMLCPYESLRIYSVGGVLVGQYSGVDEIALGNLAKGVYVVSVKIDDKIVTDKVVVM</sequence>
<evidence type="ECO:0000313" key="5">
    <source>
        <dbReference type="Proteomes" id="UP000824076"/>
    </source>
</evidence>
<reference evidence="4" key="2">
    <citation type="journal article" date="2021" name="PeerJ">
        <title>Extensive microbial diversity within the chicken gut microbiome revealed by metagenomics and culture.</title>
        <authorList>
            <person name="Gilroy R."/>
            <person name="Ravi A."/>
            <person name="Getino M."/>
            <person name="Pursley I."/>
            <person name="Horton D.L."/>
            <person name="Alikhan N.F."/>
            <person name="Baker D."/>
            <person name="Gharbi K."/>
            <person name="Hall N."/>
            <person name="Watson M."/>
            <person name="Adriaenssens E.M."/>
            <person name="Foster-Nyarko E."/>
            <person name="Jarju S."/>
            <person name="Secka A."/>
            <person name="Antonio M."/>
            <person name="Oren A."/>
            <person name="Chaudhuri R.R."/>
            <person name="La Ragione R."/>
            <person name="Hildebrand F."/>
            <person name="Pallen M.J."/>
        </authorList>
    </citation>
    <scope>NUCLEOTIDE SEQUENCE</scope>
    <source>
        <strain evidence="4">17073</strain>
    </source>
</reference>
<protein>
    <submittedName>
        <fullName evidence="4">Choice-of-anchor J domain-containing protein</fullName>
    </submittedName>
</protein>
<keyword evidence="1" id="KW-0732">Signal</keyword>
<dbReference type="Gene3D" id="2.60.40.10">
    <property type="entry name" value="Immunoglobulins"/>
    <property type="match status" value="2"/>
</dbReference>
<dbReference type="Pfam" id="PF07705">
    <property type="entry name" value="CARDB"/>
    <property type="match status" value="1"/>
</dbReference>
<dbReference type="EMBL" id="DVMS01000187">
    <property type="protein sequence ID" value="HIU39322.1"/>
    <property type="molecule type" value="Genomic_DNA"/>
</dbReference>
<proteinExistence type="predicted"/>
<reference evidence="4" key="1">
    <citation type="submission" date="2020-10" db="EMBL/GenBank/DDBJ databases">
        <authorList>
            <person name="Gilroy R."/>
        </authorList>
    </citation>
    <scope>NUCLEOTIDE SEQUENCE</scope>
    <source>
        <strain evidence="4">17073</strain>
    </source>
</reference>
<comment type="caution">
    <text evidence="4">The sequence shown here is derived from an EMBL/GenBank/DDBJ whole genome shotgun (WGS) entry which is preliminary data.</text>
</comment>
<feature type="chain" id="PRO_5038671779" evidence="1">
    <location>
        <begin position="23"/>
        <end position="1249"/>
    </location>
</feature>
<evidence type="ECO:0000313" key="4">
    <source>
        <dbReference type="EMBL" id="HIU39322.1"/>
    </source>
</evidence>
<dbReference type="Pfam" id="PF07675">
    <property type="entry name" value="Cleaved_Adhesin"/>
    <property type="match status" value="2"/>
</dbReference>
<evidence type="ECO:0000256" key="1">
    <source>
        <dbReference type="SAM" id="SignalP"/>
    </source>
</evidence>
<dbReference type="AlphaFoldDB" id="A0A9D1INI1"/>
<accession>A0A9D1INI1</accession>
<name>A0A9D1INI1_9BACT</name>
<gene>
    <name evidence="4" type="ORF">IAD18_06630</name>
</gene>
<evidence type="ECO:0000259" key="3">
    <source>
        <dbReference type="Pfam" id="PF07705"/>
    </source>
</evidence>
<dbReference type="Gene3D" id="2.60.120.200">
    <property type="match status" value="3"/>
</dbReference>
<dbReference type="Proteomes" id="UP000824076">
    <property type="component" value="Unassembled WGS sequence"/>
</dbReference>
<feature type="domain" description="Cleaved adhesin" evidence="2">
    <location>
        <begin position="21"/>
        <end position="147"/>
    </location>
</feature>
<dbReference type="InterPro" id="IPR013783">
    <property type="entry name" value="Ig-like_fold"/>
</dbReference>
<feature type="signal peptide" evidence="1">
    <location>
        <begin position="1"/>
        <end position="22"/>
    </location>
</feature>
<feature type="domain" description="CARDB" evidence="3">
    <location>
        <begin position="728"/>
        <end position="822"/>
    </location>
</feature>